<feature type="transmembrane region" description="Helical" evidence="2">
    <location>
        <begin position="88"/>
        <end position="107"/>
    </location>
</feature>
<evidence type="ECO:0000313" key="3">
    <source>
        <dbReference type="EMBL" id="QQP86162.1"/>
    </source>
</evidence>
<gene>
    <name evidence="3" type="ORF">JHT90_02615</name>
</gene>
<evidence type="ECO:0000313" key="4">
    <source>
        <dbReference type="Proteomes" id="UP000595278"/>
    </source>
</evidence>
<dbReference type="EMBL" id="CP067393">
    <property type="protein sequence ID" value="QQP86162.1"/>
    <property type="molecule type" value="Genomic_DNA"/>
</dbReference>
<feature type="transmembrane region" description="Helical" evidence="2">
    <location>
        <begin position="114"/>
        <end position="138"/>
    </location>
</feature>
<reference evidence="3 4" key="1">
    <citation type="submission" date="2021-01" db="EMBL/GenBank/DDBJ databases">
        <title>Entomomonas sp. F2A isolated from a house cricket (Acheta domesticus).</title>
        <authorList>
            <person name="Spergser J."/>
            <person name="Busse H.-J."/>
        </authorList>
    </citation>
    <scope>NUCLEOTIDE SEQUENCE [LARGE SCALE GENOMIC DNA]</scope>
    <source>
        <strain evidence="3 4">F2A</strain>
    </source>
</reference>
<feature type="region of interest" description="Disordered" evidence="1">
    <location>
        <begin position="1"/>
        <end position="20"/>
    </location>
</feature>
<dbReference type="Pfam" id="PF10754">
    <property type="entry name" value="DUF2569"/>
    <property type="match status" value="1"/>
</dbReference>
<evidence type="ECO:0000256" key="1">
    <source>
        <dbReference type="SAM" id="MobiDB-lite"/>
    </source>
</evidence>
<dbReference type="RefSeq" id="WP_201093764.1">
    <property type="nucleotide sequence ID" value="NZ_CP067393.1"/>
</dbReference>
<sequence>MSNDNPYTPPTSQSRATIQNDNKDAPKGIGGWLILVAIIVCIAPFRIANTIYVDIYKPIFTTDAWSLLTDPNSEHYIPFFKHAITIEFIINLLMIVTWFFVIILFFTKKKLFKAVFIGILVATPIAIIFDSILVSTIMNAPAFDAETGKVLFQMCFAAILWTSYTLKSQRVANTFIH</sequence>
<evidence type="ECO:0000256" key="2">
    <source>
        <dbReference type="SAM" id="Phobius"/>
    </source>
</evidence>
<feature type="transmembrane region" description="Helical" evidence="2">
    <location>
        <begin position="29"/>
        <end position="48"/>
    </location>
</feature>
<dbReference type="AlphaFoldDB" id="A0A974NGW9"/>
<proteinExistence type="predicted"/>
<dbReference type="InterPro" id="IPR019690">
    <property type="entry name" value="DUF2569"/>
</dbReference>
<dbReference type="KEGG" id="eaz:JHT90_02615"/>
<name>A0A974NGW9_9GAMM</name>
<protein>
    <submittedName>
        <fullName evidence="3">DUF2569 domain-containing protein</fullName>
    </submittedName>
</protein>
<keyword evidence="2" id="KW-0812">Transmembrane</keyword>
<dbReference type="Proteomes" id="UP000595278">
    <property type="component" value="Chromosome"/>
</dbReference>
<accession>A0A974NGW9</accession>
<organism evidence="3 4">
    <name type="scientific">Entomomonas asaccharolytica</name>
    <dbReference type="NCBI Taxonomy" id="2785331"/>
    <lineage>
        <taxon>Bacteria</taxon>
        <taxon>Pseudomonadati</taxon>
        <taxon>Pseudomonadota</taxon>
        <taxon>Gammaproteobacteria</taxon>
        <taxon>Pseudomonadales</taxon>
        <taxon>Pseudomonadaceae</taxon>
        <taxon>Entomomonas</taxon>
    </lineage>
</organism>
<feature type="transmembrane region" description="Helical" evidence="2">
    <location>
        <begin position="150"/>
        <end position="166"/>
    </location>
</feature>
<keyword evidence="2" id="KW-1133">Transmembrane helix</keyword>
<keyword evidence="4" id="KW-1185">Reference proteome</keyword>
<keyword evidence="2" id="KW-0472">Membrane</keyword>